<dbReference type="Proteomes" id="UP000292445">
    <property type="component" value="Unassembled WGS sequence"/>
</dbReference>
<feature type="transmembrane region" description="Helical" evidence="1">
    <location>
        <begin position="357"/>
        <end position="377"/>
    </location>
</feature>
<feature type="transmembrane region" description="Helical" evidence="1">
    <location>
        <begin position="473"/>
        <end position="492"/>
    </location>
</feature>
<proteinExistence type="predicted"/>
<feature type="transmembrane region" description="Helical" evidence="1">
    <location>
        <begin position="203"/>
        <end position="221"/>
    </location>
</feature>
<feature type="transmembrane region" description="Helical" evidence="1">
    <location>
        <begin position="253"/>
        <end position="280"/>
    </location>
</feature>
<dbReference type="Pfam" id="PF01970">
    <property type="entry name" value="TctA"/>
    <property type="match status" value="1"/>
</dbReference>
<feature type="domain" description="DUF112" evidence="2">
    <location>
        <begin position="20"/>
        <end position="441"/>
    </location>
</feature>
<dbReference type="RefSeq" id="WP_130361133.1">
    <property type="nucleotide sequence ID" value="NZ_SGXC01000003.1"/>
</dbReference>
<accession>A0A4Q7N8T4</accession>
<evidence type="ECO:0000313" key="3">
    <source>
        <dbReference type="EMBL" id="RZS78394.1"/>
    </source>
</evidence>
<comment type="caution">
    <text evidence="3">The sequence shown here is derived from an EMBL/GenBank/DDBJ whole genome shotgun (WGS) entry which is preliminary data.</text>
</comment>
<feature type="transmembrane region" description="Helical" evidence="1">
    <location>
        <begin position="20"/>
        <end position="49"/>
    </location>
</feature>
<name>A0A4Q7N8T4_9BURK</name>
<dbReference type="EMBL" id="SGXC01000003">
    <property type="protein sequence ID" value="RZS78394.1"/>
    <property type="molecule type" value="Genomic_DNA"/>
</dbReference>
<protein>
    <submittedName>
        <fullName evidence="3">TctA family transporter</fullName>
    </submittedName>
</protein>
<keyword evidence="1" id="KW-0812">Transmembrane</keyword>
<dbReference type="OrthoDB" id="9781349at2"/>
<organism evidence="3 4">
    <name type="scientific">Pigmentiphaga kullae</name>
    <dbReference type="NCBI Taxonomy" id="151784"/>
    <lineage>
        <taxon>Bacteria</taxon>
        <taxon>Pseudomonadati</taxon>
        <taxon>Pseudomonadota</taxon>
        <taxon>Betaproteobacteria</taxon>
        <taxon>Burkholderiales</taxon>
        <taxon>Alcaligenaceae</taxon>
        <taxon>Pigmentiphaga</taxon>
    </lineage>
</organism>
<keyword evidence="4" id="KW-1185">Reference proteome</keyword>
<keyword evidence="1" id="KW-0472">Membrane</keyword>
<keyword evidence="1" id="KW-1133">Transmembrane helix</keyword>
<evidence type="ECO:0000313" key="4">
    <source>
        <dbReference type="Proteomes" id="UP000292445"/>
    </source>
</evidence>
<dbReference type="InterPro" id="IPR002823">
    <property type="entry name" value="DUF112_TM"/>
</dbReference>
<feature type="transmembrane region" description="Helical" evidence="1">
    <location>
        <begin position="138"/>
        <end position="159"/>
    </location>
</feature>
<dbReference type="PANTHER" id="PTHR35342:SF5">
    <property type="entry name" value="TRICARBOXYLIC TRANSPORT PROTEIN"/>
    <property type="match status" value="1"/>
</dbReference>
<gene>
    <name evidence="3" type="ORF">EV675_5042</name>
</gene>
<dbReference type="PANTHER" id="PTHR35342">
    <property type="entry name" value="TRICARBOXYLIC TRANSPORT PROTEIN"/>
    <property type="match status" value="1"/>
</dbReference>
<feature type="transmembrane region" description="Helical" evidence="1">
    <location>
        <begin position="397"/>
        <end position="424"/>
    </location>
</feature>
<evidence type="ECO:0000259" key="2">
    <source>
        <dbReference type="Pfam" id="PF01970"/>
    </source>
</evidence>
<feature type="transmembrane region" description="Helical" evidence="1">
    <location>
        <begin position="318"/>
        <end position="337"/>
    </location>
</feature>
<sequence>MDLLHNIATGFSLALSASNLMYALVGCLLGTLVGVLPGLGPVATVAMLLPATYALDPIPGLIMMAGIYYGAQYGGSTTAILIKLPGESSSLVTTLDGYEMTRQGKAGTALALAAVGSFFAGCVGTLILAAFSPQLAKVAFHFGAPEYFALMCLGLIGAIALSSGDMLKALAMTVLGLLFGMVGSDVTSGETRFTFGLLDLEDGLEFAIVAMAWFGFGEIIWNLHNADPSRHVAPQRVSRLRISREDMKAAMPAIFRGSAIGTLFGVLPGGGAVLASFASYTVEKKLGPKPGEPDFGKGNLRGLAGPESANNAGAQTNFIPMLTLGIPSGPVMALMIAALSIHDIQAGPQILTRNADLFWALVASMWIGNFMLLILNYPLIGIWIRLLTVPYKWLFPAIVLFCTIGVYCISNSAFAVLLLAFFIFFGYAARRLQFEGAPLMLGFILGGDMEEYLRRSLTLSGGDWSVFVQRPLSATFLAICAGTLALMSLSFIKARRRQVFVEAEA</sequence>
<dbReference type="AlphaFoldDB" id="A0A4Q7N8T4"/>
<reference evidence="3 4" key="1">
    <citation type="submission" date="2019-02" db="EMBL/GenBank/DDBJ databases">
        <title>Genomic Encyclopedia of Type Strains, Phase IV (KMG-IV): sequencing the most valuable type-strain genomes for metagenomic binning, comparative biology and taxonomic classification.</title>
        <authorList>
            <person name="Goeker M."/>
        </authorList>
    </citation>
    <scope>NUCLEOTIDE SEQUENCE [LARGE SCALE GENOMIC DNA]</scope>
    <source>
        <strain evidence="3 4">K24</strain>
    </source>
</reference>
<feature type="transmembrane region" description="Helical" evidence="1">
    <location>
        <begin position="109"/>
        <end position="132"/>
    </location>
</feature>
<evidence type="ECO:0000256" key="1">
    <source>
        <dbReference type="SAM" id="Phobius"/>
    </source>
</evidence>